<feature type="compositionally biased region" description="Basic and acidic residues" evidence="1">
    <location>
        <begin position="238"/>
        <end position="259"/>
    </location>
</feature>
<dbReference type="Proteomes" id="UP001295423">
    <property type="component" value="Unassembled WGS sequence"/>
</dbReference>
<evidence type="ECO:0000313" key="3">
    <source>
        <dbReference type="Proteomes" id="UP001295423"/>
    </source>
</evidence>
<dbReference type="EMBL" id="CAKOGP040002334">
    <property type="protein sequence ID" value="CAJ1967523.1"/>
    <property type="molecule type" value="Genomic_DNA"/>
</dbReference>
<feature type="compositionally biased region" description="Basic and acidic residues" evidence="1">
    <location>
        <begin position="318"/>
        <end position="327"/>
    </location>
</feature>
<reference evidence="2" key="1">
    <citation type="submission" date="2023-08" db="EMBL/GenBank/DDBJ databases">
        <authorList>
            <person name="Audoor S."/>
            <person name="Bilcke G."/>
        </authorList>
    </citation>
    <scope>NUCLEOTIDE SEQUENCE</scope>
</reference>
<comment type="caution">
    <text evidence="2">The sequence shown here is derived from an EMBL/GenBank/DDBJ whole genome shotgun (WGS) entry which is preliminary data.</text>
</comment>
<proteinExistence type="predicted"/>
<evidence type="ECO:0000256" key="1">
    <source>
        <dbReference type="SAM" id="MobiDB-lite"/>
    </source>
</evidence>
<feature type="region of interest" description="Disordered" evidence="1">
    <location>
        <begin position="304"/>
        <end position="328"/>
    </location>
</feature>
<sequence length="449" mass="52431">MSDYHVFPMQYKPIEGENIRVKVDIDHPTFSVYLKKLDITQMSLHKFVDFAQTLLDDVTLEVGRNDDELLSRALNKFWSKALPPLERQVWEALPNYMDMDEESVENWKNKVRDWILTKFTEEDAAAVLNQLRTCRKPRSATIMDNQMYMKKVNSAIPYMSEALDPLDKEEFKRVFFYAHPKPWKDAFLEINGTIDSHSVASITSYMQHKARQAHNKELKNQLHQKIESKKKKRTAGVHHRDDSKPFKKSCTDPEENKMDKDEYHKRVAELAKTAKPTENHTTSECKAINNYKARMSNKKSNSFAVINLPGDKPDDDLTTSKETDSSNKNDAFYMNNESYYVPTFSHHIDFCRFDSLNNIVDSNVLDDLRLSYMSNVKDAYKNGAEVPETISEKVDISKELNLLLRPESVSVIKMRQKTRVNKLARVLLKCIEMYCIEMYCIEMYCIEMY</sequence>
<dbReference type="AlphaFoldDB" id="A0AAD2JNQ1"/>
<organism evidence="2 3">
    <name type="scientific">Cylindrotheca closterium</name>
    <dbReference type="NCBI Taxonomy" id="2856"/>
    <lineage>
        <taxon>Eukaryota</taxon>
        <taxon>Sar</taxon>
        <taxon>Stramenopiles</taxon>
        <taxon>Ochrophyta</taxon>
        <taxon>Bacillariophyta</taxon>
        <taxon>Bacillariophyceae</taxon>
        <taxon>Bacillariophycidae</taxon>
        <taxon>Bacillariales</taxon>
        <taxon>Bacillariaceae</taxon>
        <taxon>Cylindrotheca</taxon>
    </lineage>
</organism>
<evidence type="ECO:0000313" key="2">
    <source>
        <dbReference type="EMBL" id="CAJ1967523.1"/>
    </source>
</evidence>
<feature type="region of interest" description="Disordered" evidence="1">
    <location>
        <begin position="225"/>
        <end position="259"/>
    </location>
</feature>
<gene>
    <name evidence="2" type="ORF">CYCCA115_LOCUS22814</name>
</gene>
<protein>
    <submittedName>
        <fullName evidence="2">Uncharacterized protein</fullName>
    </submittedName>
</protein>
<keyword evidence="3" id="KW-1185">Reference proteome</keyword>
<feature type="compositionally biased region" description="Basic residues" evidence="1">
    <location>
        <begin position="228"/>
        <end position="237"/>
    </location>
</feature>
<name>A0AAD2JNQ1_9STRA</name>
<accession>A0AAD2JNQ1</accession>